<dbReference type="AlphaFoldDB" id="A0A1R3IZ48"/>
<reference evidence="3" key="1">
    <citation type="submission" date="2013-09" db="EMBL/GenBank/DDBJ databases">
        <title>Corchorus olitorius genome sequencing.</title>
        <authorList>
            <person name="Alam M."/>
            <person name="Haque M.S."/>
            <person name="Islam M.S."/>
            <person name="Emdad E.M."/>
            <person name="Islam M.M."/>
            <person name="Ahmed B."/>
            <person name="Halim A."/>
            <person name="Hossen Q.M.M."/>
            <person name="Hossain M.Z."/>
            <person name="Ahmed R."/>
            <person name="Khan M.M."/>
            <person name="Islam R."/>
            <person name="Rashid M.M."/>
            <person name="Khan S.A."/>
            <person name="Rahman M.S."/>
            <person name="Alam M."/>
            <person name="Yahiya A.S."/>
            <person name="Khan M.S."/>
            <person name="Azam M.S."/>
            <person name="Haque T."/>
            <person name="Lashkar M.Z.H."/>
            <person name="Akhand A.I."/>
            <person name="Morshed G."/>
            <person name="Roy S."/>
            <person name="Uddin K.S."/>
            <person name="Rabeya T."/>
            <person name="Hossain A.S."/>
            <person name="Chowdhury A."/>
            <person name="Snigdha A.R."/>
            <person name="Mortoza M.S."/>
            <person name="Matin S.A."/>
            <person name="Hoque S.M.E."/>
            <person name="Islam M.K."/>
            <person name="Roy D.K."/>
            <person name="Haider R."/>
            <person name="Moosa M.M."/>
            <person name="Elias S.M."/>
            <person name="Hasan A.M."/>
            <person name="Jahan S."/>
            <person name="Shafiuddin M."/>
            <person name="Mahmood N."/>
            <person name="Shommy N.S."/>
        </authorList>
    </citation>
    <scope>NUCLEOTIDE SEQUENCE [LARGE SCALE GENOMIC DNA]</scope>
    <source>
        <strain evidence="3">cv. O-4</strain>
    </source>
</reference>
<dbReference type="Proteomes" id="UP000187203">
    <property type="component" value="Unassembled WGS sequence"/>
</dbReference>
<keyword evidence="3" id="KW-1185">Reference proteome</keyword>
<protein>
    <submittedName>
        <fullName evidence="2">Myb-related protein</fullName>
    </submittedName>
</protein>
<gene>
    <name evidence="2" type="ORF">COLO4_20547</name>
</gene>
<feature type="region of interest" description="Disordered" evidence="1">
    <location>
        <begin position="1"/>
        <end position="47"/>
    </location>
</feature>
<comment type="caution">
    <text evidence="2">The sequence shown here is derived from an EMBL/GenBank/DDBJ whole genome shotgun (WGS) entry which is preliminary data.</text>
</comment>
<evidence type="ECO:0000256" key="1">
    <source>
        <dbReference type="SAM" id="MobiDB-lite"/>
    </source>
</evidence>
<organism evidence="2 3">
    <name type="scientific">Corchorus olitorius</name>
    <dbReference type="NCBI Taxonomy" id="93759"/>
    <lineage>
        <taxon>Eukaryota</taxon>
        <taxon>Viridiplantae</taxon>
        <taxon>Streptophyta</taxon>
        <taxon>Embryophyta</taxon>
        <taxon>Tracheophyta</taxon>
        <taxon>Spermatophyta</taxon>
        <taxon>Magnoliopsida</taxon>
        <taxon>eudicotyledons</taxon>
        <taxon>Gunneridae</taxon>
        <taxon>Pentapetalae</taxon>
        <taxon>rosids</taxon>
        <taxon>malvids</taxon>
        <taxon>Malvales</taxon>
        <taxon>Malvaceae</taxon>
        <taxon>Grewioideae</taxon>
        <taxon>Apeibeae</taxon>
        <taxon>Corchorus</taxon>
    </lineage>
</organism>
<proteinExistence type="predicted"/>
<feature type="compositionally biased region" description="Basic and acidic residues" evidence="1">
    <location>
        <begin position="1"/>
        <end position="10"/>
    </location>
</feature>
<dbReference type="EMBL" id="AWUE01017241">
    <property type="protein sequence ID" value="OMO87834.1"/>
    <property type="molecule type" value="Genomic_DNA"/>
</dbReference>
<evidence type="ECO:0000313" key="3">
    <source>
        <dbReference type="Proteomes" id="UP000187203"/>
    </source>
</evidence>
<sequence>MNSEIIRAEPRGNGTTAGSIMKPRSPDMVPDSSRQQAGIMEESSMSSTPFNYVEFDQQGQEIVKEEDCGIGNLEEPASVGGEYLAKDFGEFDEVNILNIAATDGGCSKWEWEDLILDMDLWTDSL</sequence>
<name>A0A1R3IZ48_9ROSI</name>
<accession>A0A1R3IZ48</accession>
<evidence type="ECO:0000313" key="2">
    <source>
        <dbReference type="EMBL" id="OMO87834.1"/>
    </source>
</evidence>
<dbReference type="OrthoDB" id="2143914at2759"/>